<dbReference type="SUPFAM" id="SSF158452">
    <property type="entry name" value="YqcC-like"/>
    <property type="match status" value="1"/>
</dbReference>
<feature type="domain" description="YqcC-like" evidence="1">
    <location>
        <begin position="5"/>
        <end position="100"/>
    </location>
</feature>
<keyword evidence="3" id="KW-1185">Reference proteome</keyword>
<organism evidence="2 3">
    <name type="scientific">Rodentibacter caecimuris</name>
    <dbReference type="NCBI Taxonomy" id="1796644"/>
    <lineage>
        <taxon>Bacteria</taxon>
        <taxon>Pseudomonadati</taxon>
        <taxon>Pseudomonadota</taxon>
        <taxon>Gammaproteobacteria</taxon>
        <taxon>Pasteurellales</taxon>
        <taxon>Pasteurellaceae</taxon>
        <taxon>Rodentibacter</taxon>
    </lineage>
</organism>
<dbReference type="PANTHER" id="PTHR39586">
    <property type="entry name" value="CYTOPLASMIC PROTEIN-RELATED"/>
    <property type="match status" value="1"/>
</dbReference>
<gene>
    <name evidence="2" type="ORF">BKG89_05385</name>
</gene>
<dbReference type="EMBL" id="MLAA01000023">
    <property type="protein sequence ID" value="OOF69755.1"/>
    <property type="molecule type" value="Genomic_DNA"/>
</dbReference>
<dbReference type="GO" id="GO:0016301">
    <property type="term" value="F:kinase activity"/>
    <property type="evidence" value="ECO:0007669"/>
    <property type="project" value="UniProtKB-KW"/>
</dbReference>
<evidence type="ECO:0000313" key="3">
    <source>
        <dbReference type="Proteomes" id="UP000188820"/>
    </source>
</evidence>
<name>A0ABX3KX15_9PAST</name>
<comment type="caution">
    <text evidence="2">The sequence shown here is derived from an EMBL/GenBank/DDBJ whole genome shotgun (WGS) entry which is preliminary data.</text>
</comment>
<dbReference type="Gene3D" id="1.20.1440.40">
    <property type="entry name" value="YqcC-like"/>
    <property type="match status" value="1"/>
</dbReference>
<dbReference type="InterPro" id="IPR007384">
    <property type="entry name" value="UCP006257"/>
</dbReference>
<dbReference type="InterPro" id="IPR036814">
    <property type="entry name" value="YqcC-like_sf"/>
</dbReference>
<accession>A0ABX3KX15</accession>
<dbReference type="PIRSF" id="PIRSF006257">
    <property type="entry name" value="UCP006257"/>
    <property type="match status" value="1"/>
</dbReference>
<dbReference type="RefSeq" id="WP_077463225.1">
    <property type="nucleotide sequence ID" value="NZ_MLAA01000023.1"/>
</dbReference>
<keyword evidence="2" id="KW-0808">Transferase</keyword>
<dbReference type="PANTHER" id="PTHR39586:SF1">
    <property type="entry name" value="CYTOPLASMIC PROTEIN"/>
    <property type="match status" value="1"/>
</dbReference>
<dbReference type="Proteomes" id="UP000188820">
    <property type="component" value="Unassembled WGS sequence"/>
</dbReference>
<evidence type="ECO:0000259" key="1">
    <source>
        <dbReference type="Pfam" id="PF04287"/>
    </source>
</evidence>
<reference evidence="2 3" key="1">
    <citation type="submission" date="2016-10" db="EMBL/GenBank/DDBJ databases">
        <title>Rodentibacter gen. nov. and new species.</title>
        <authorList>
            <person name="Christensen H."/>
        </authorList>
    </citation>
    <scope>NUCLEOTIDE SEQUENCE [LARGE SCALE GENOMIC DNA]</scope>
    <source>
        <strain evidence="2 3">1998236014</strain>
    </source>
</reference>
<dbReference type="Pfam" id="PF04287">
    <property type="entry name" value="DUF446"/>
    <property type="match status" value="1"/>
</dbReference>
<protein>
    <submittedName>
        <fullName evidence="2">Anhydro-N-acetylmuramic acid kinase</fullName>
    </submittedName>
</protein>
<evidence type="ECO:0000313" key="2">
    <source>
        <dbReference type="EMBL" id="OOF69755.1"/>
    </source>
</evidence>
<sequence length="106" mass="12333">MRNKVRNYLQALQETMQQVGLWQEIPPEQSAFMSQEPFALDTMSAEEWLQWIFIPRMLALLDSGADLPSQIAISPYIEEALKEFCELETLLMVLRKIEDLLQTQVC</sequence>
<dbReference type="InterPro" id="IPR023376">
    <property type="entry name" value="YqcC-like_dom"/>
</dbReference>
<keyword evidence="2" id="KW-0418">Kinase</keyword>
<proteinExistence type="predicted"/>